<keyword evidence="9" id="KW-0443">Lipid metabolism</keyword>
<keyword evidence="12" id="KW-1208">Phospholipid metabolism</keyword>
<keyword evidence="10 18" id="KW-0472">Membrane</keyword>
<evidence type="ECO:0000256" key="13">
    <source>
        <dbReference type="ARBA" id="ARBA00023315"/>
    </source>
</evidence>
<evidence type="ECO:0000256" key="11">
    <source>
        <dbReference type="ARBA" id="ARBA00023209"/>
    </source>
</evidence>
<comment type="pathway">
    <text evidence="14">Phospholipid metabolism.</text>
</comment>
<feature type="transmembrane region" description="Helical" evidence="18">
    <location>
        <begin position="16"/>
        <end position="36"/>
    </location>
</feature>
<feature type="transmembrane region" description="Helical" evidence="18">
    <location>
        <begin position="378"/>
        <end position="403"/>
    </location>
</feature>
<feature type="transmembrane region" description="Helical" evidence="18">
    <location>
        <begin position="72"/>
        <end position="90"/>
    </location>
</feature>
<sequence length="539" mass="61568">MVVKSLSATTGVPESVLRLLFTILLSYPLALFYRFTFLRPLKTIWAPFLRNLYVVVTGLALCYYHNGSDIKHSLIATIVTWIFCLIGDIVGNRTLSAISAFLFNIIYLTVGYYKVQNGDYGINWTMTQCVLCLRMIGFAMDFMDGEKLKKSKLSMASTHAKNSISSSPQKVGISTSRPQKQPISFEKNIQLLDLPPLIETIGYAYFFGSFLIGPQFSFHLYRKFLTMSLFPDATRIPSGSYKSAMKSLFLGALYLGVYEIGSGYFPASYLITADFASKPFINRLIIMWWVGKFSLTKYLGIWTLAEGASMLSGISFNGYDDHGNAEWNGLANVDRWRFEFATSLADIVGSFNTNTNLWVKTYVFKRLAFLGNKELSSIISLLFLALWHGVCFGYYFCFSLEFFDVEIERRWAKRVESYTKPLYLPQNKNNPSIQFWRRIHQLVGWLGQTCALHYAVVSFVLLKWEYIRIVYNSVHWIGHIIVFSLLLLDFILPKHKKTSEVNNKMINGDNKMVNGDNKMINGDDKMINGDIRNSSKKIN</sequence>
<keyword evidence="13" id="KW-0012">Acyltransferase</keyword>
<keyword evidence="8 18" id="KW-1133">Transmembrane helix</keyword>
<dbReference type="EC" id="2.3.1.n6" evidence="16"/>
<comment type="caution">
    <text evidence="19">The sequence shown here is derived from an EMBL/GenBank/DDBJ whole genome shotgun (WGS) entry which is preliminary data.</text>
</comment>
<evidence type="ECO:0000256" key="16">
    <source>
        <dbReference type="ARBA" id="ARBA00038923"/>
    </source>
</evidence>
<feature type="transmembrane region" description="Helical" evidence="18">
    <location>
        <begin position="97"/>
        <end position="115"/>
    </location>
</feature>
<evidence type="ECO:0000256" key="17">
    <source>
        <dbReference type="ARBA" id="ARBA00039721"/>
    </source>
</evidence>
<reference evidence="19 20" key="1">
    <citation type="submission" date="2021-06" db="EMBL/GenBank/DDBJ databases">
        <authorList>
            <person name="Kallberg Y."/>
            <person name="Tangrot J."/>
            <person name="Rosling A."/>
        </authorList>
    </citation>
    <scope>NUCLEOTIDE SEQUENCE [LARGE SCALE GENOMIC DNA]</scope>
    <source>
        <strain evidence="19 20">120-4 pot B 10/14</strain>
    </source>
</reference>
<feature type="transmembrane region" description="Helical" evidence="18">
    <location>
        <begin position="121"/>
        <end position="143"/>
    </location>
</feature>
<evidence type="ECO:0000256" key="4">
    <source>
        <dbReference type="ARBA" id="ARBA00022516"/>
    </source>
</evidence>
<accession>A0ABN7UH81</accession>
<feature type="transmembrane region" description="Helical" evidence="18">
    <location>
        <begin position="203"/>
        <end position="221"/>
    </location>
</feature>
<dbReference type="PANTHER" id="PTHR13906:SF14">
    <property type="entry name" value="LYSOPHOSPHOLIPID ACYLTRANSFERASE 5"/>
    <property type="match status" value="1"/>
</dbReference>
<dbReference type="InterPro" id="IPR049941">
    <property type="entry name" value="LPLAT_7/PORCN-like"/>
</dbReference>
<dbReference type="Proteomes" id="UP000789901">
    <property type="component" value="Unassembled WGS sequence"/>
</dbReference>
<dbReference type="Pfam" id="PF03062">
    <property type="entry name" value="MBOAT"/>
    <property type="match status" value="1"/>
</dbReference>
<dbReference type="PANTHER" id="PTHR13906">
    <property type="entry name" value="PORCUPINE"/>
    <property type="match status" value="1"/>
</dbReference>
<comment type="pathway">
    <text evidence="3">Lipid metabolism.</text>
</comment>
<keyword evidence="5" id="KW-0808">Transferase</keyword>
<dbReference type="EC" id="2.3.1.23" evidence="15"/>
<evidence type="ECO:0000256" key="7">
    <source>
        <dbReference type="ARBA" id="ARBA00022824"/>
    </source>
</evidence>
<keyword evidence="20" id="KW-1185">Reference proteome</keyword>
<evidence type="ECO:0000256" key="15">
    <source>
        <dbReference type="ARBA" id="ARBA00026120"/>
    </source>
</evidence>
<feature type="transmembrane region" description="Helical" evidence="18">
    <location>
        <begin position="474"/>
        <end position="492"/>
    </location>
</feature>
<keyword evidence="7" id="KW-0256">Endoplasmic reticulum</keyword>
<evidence type="ECO:0000256" key="6">
    <source>
        <dbReference type="ARBA" id="ARBA00022692"/>
    </source>
</evidence>
<keyword evidence="11" id="KW-0594">Phospholipid biosynthesis</keyword>
<evidence type="ECO:0000256" key="3">
    <source>
        <dbReference type="ARBA" id="ARBA00005189"/>
    </source>
</evidence>
<organism evidence="19 20">
    <name type="scientific">Gigaspora margarita</name>
    <dbReference type="NCBI Taxonomy" id="4874"/>
    <lineage>
        <taxon>Eukaryota</taxon>
        <taxon>Fungi</taxon>
        <taxon>Fungi incertae sedis</taxon>
        <taxon>Mucoromycota</taxon>
        <taxon>Glomeromycotina</taxon>
        <taxon>Glomeromycetes</taxon>
        <taxon>Diversisporales</taxon>
        <taxon>Gigasporaceae</taxon>
        <taxon>Gigaspora</taxon>
    </lineage>
</organism>
<evidence type="ECO:0000256" key="10">
    <source>
        <dbReference type="ARBA" id="ARBA00023136"/>
    </source>
</evidence>
<evidence type="ECO:0000256" key="12">
    <source>
        <dbReference type="ARBA" id="ARBA00023264"/>
    </source>
</evidence>
<evidence type="ECO:0000313" key="19">
    <source>
        <dbReference type="EMBL" id="CAG8596374.1"/>
    </source>
</evidence>
<comment type="subcellular location">
    <subcellularLocation>
        <location evidence="2">Endoplasmic reticulum</location>
    </subcellularLocation>
    <subcellularLocation>
        <location evidence="1">Membrane</location>
        <topology evidence="1">Multi-pass membrane protein</topology>
    </subcellularLocation>
</comment>
<feature type="transmembrane region" description="Helical" evidence="18">
    <location>
        <begin position="442"/>
        <end position="462"/>
    </location>
</feature>
<evidence type="ECO:0000256" key="14">
    <source>
        <dbReference type="ARBA" id="ARBA00025707"/>
    </source>
</evidence>
<keyword evidence="6 18" id="KW-0812">Transmembrane</keyword>
<gene>
    <name evidence="19" type="ORF">GMARGA_LOCUS6659</name>
</gene>
<evidence type="ECO:0000256" key="18">
    <source>
        <dbReference type="SAM" id="Phobius"/>
    </source>
</evidence>
<dbReference type="InterPro" id="IPR004299">
    <property type="entry name" value="MBOAT_fam"/>
</dbReference>
<feature type="transmembrane region" description="Helical" evidence="18">
    <location>
        <begin position="248"/>
        <end position="272"/>
    </location>
</feature>
<evidence type="ECO:0000313" key="20">
    <source>
        <dbReference type="Proteomes" id="UP000789901"/>
    </source>
</evidence>
<keyword evidence="4" id="KW-0444">Lipid biosynthesis</keyword>
<evidence type="ECO:0000256" key="9">
    <source>
        <dbReference type="ARBA" id="ARBA00023098"/>
    </source>
</evidence>
<evidence type="ECO:0000256" key="5">
    <source>
        <dbReference type="ARBA" id="ARBA00022679"/>
    </source>
</evidence>
<feature type="transmembrane region" description="Helical" evidence="18">
    <location>
        <begin position="48"/>
        <end position="66"/>
    </location>
</feature>
<protein>
    <recommendedName>
        <fullName evidence="17">Lysophospholipid acyltransferase 5</fullName>
        <ecNumber evidence="15">2.3.1.23</ecNumber>
        <ecNumber evidence="16">2.3.1.n6</ecNumber>
    </recommendedName>
</protein>
<evidence type="ECO:0000256" key="2">
    <source>
        <dbReference type="ARBA" id="ARBA00004240"/>
    </source>
</evidence>
<dbReference type="EMBL" id="CAJVQB010003067">
    <property type="protein sequence ID" value="CAG8596374.1"/>
    <property type="molecule type" value="Genomic_DNA"/>
</dbReference>
<name>A0ABN7UH81_GIGMA</name>
<evidence type="ECO:0000256" key="8">
    <source>
        <dbReference type="ARBA" id="ARBA00022989"/>
    </source>
</evidence>
<evidence type="ECO:0000256" key="1">
    <source>
        <dbReference type="ARBA" id="ARBA00004141"/>
    </source>
</evidence>
<proteinExistence type="predicted"/>